<feature type="compositionally biased region" description="Basic and acidic residues" evidence="1">
    <location>
        <begin position="1392"/>
        <end position="1419"/>
    </location>
</feature>
<evidence type="ECO:0000313" key="3">
    <source>
        <dbReference type="EMBL" id="KAA6389355.1"/>
    </source>
</evidence>
<feature type="region of interest" description="Disordered" evidence="1">
    <location>
        <begin position="941"/>
        <end position="995"/>
    </location>
</feature>
<feature type="compositionally biased region" description="Low complexity" evidence="1">
    <location>
        <begin position="1439"/>
        <end position="1450"/>
    </location>
</feature>
<dbReference type="Pfam" id="PF02854">
    <property type="entry name" value="MIF4G"/>
    <property type="match status" value="1"/>
</dbReference>
<feature type="region of interest" description="Disordered" evidence="1">
    <location>
        <begin position="853"/>
        <end position="882"/>
    </location>
</feature>
<feature type="region of interest" description="Disordered" evidence="1">
    <location>
        <begin position="1038"/>
        <end position="1071"/>
    </location>
</feature>
<feature type="region of interest" description="Disordered" evidence="1">
    <location>
        <begin position="227"/>
        <end position="280"/>
    </location>
</feature>
<protein>
    <recommendedName>
        <fullName evidence="2">MIF4G domain-containing protein</fullName>
    </recommendedName>
</protein>
<dbReference type="EMBL" id="SNRW01003615">
    <property type="protein sequence ID" value="KAA6389355.1"/>
    <property type="molecule type" value="Genomic_DNA"/>
</dbReference>
<feature type="region of interest" description="Disordered" evidence="1">
    <location>
        <begin position="649"/>
        <end position="770"/>
    </location>
</feature>
<feature type="compositionally biased region" description="Low complexity" evidence="1">
    <location>
        <begin position="293"/>
        <end position="302"/>
    </location>
</feature>
<feature type="compositionally biased region" description="Acidic residues" evidence="1">
    <location>
        <begin position="355"/>
        <end position="374"/>
    </location>
</feature>
<feature type="compositionally biased region" description="Acidic residues" evidence="1">
    <location>
        <begin position="736"/>
        <end position="756"/>
    </location>
</feature>
<feature type="compositionally biased region" description="Basic and acidic residues" evidence="1">
    <location>
        <begin position="972"/>
        <end position="995"/>
    </location>
</feature>
<feature type="region of interest" description="Disordered" evidence="1">
    <location>
        <begin position="414"/>
        <end position="436"/>
    </location>
</feature>
<feature type="compositionally biased region" description="Polar residues" evidence="1">
    <location>
        <begin position="1"/>
        <end position="17"/>
    </location>
</feature>
<feature type="compositionally biased region" description="Low complexity" evidence="1">
    <location>
        <begin position="231"/>
        <end position="254"/>
    </location>
</feature>
<feature type="domain" description="MIF4G" evidence="2">
    <location>
        <begin position="1019"/>
        <end position="1190"/>
    </location>
</feature>
<feature type="region of interest" description="Disordered" evidence="1">
    <location>
        <begin position="1200"/>
        <end position="1360"/>
    </location>
</feature>
<dbReference type="PANTHER" id="PTHR36812:SF9">
    <property type="entry name" value="MYB-LIKE PROTEIN X ISOFORM X1"/>
    <property type="match status" value="1"/>
</dbReference>
<accession>A0A5J4W3J2</accession>
<dbReference type="OrthoDB" id="514777at2759"/>
<feature type="compositionally biased region" description="Low complexity" evidence="1">
    <location>
        <begin position="1238"/>
        <end position="1263"/>
    </location>
</feature>
<feature type="compositionally biased region" description="Low complexity" evidence="1">
    <location>
        <begin position="148"/>
        <end position="164"/>
    </location>
</feature>
<evidence type="ECO:0000256" key="1">
    <source>
        <dbReference type="SAM" id="MobiDB-lite"/>
    </source>
</evidence>
<feature type="compositionally biased region" description="Low complexity" evidence="1">
    <location>
        <begin position="1290"/>
        <end position="1360"/>
    </location>
</feature>
<dbReference type="Gene3D" id="1.25.40.180">
    <property type="match status" value="1"/>
</dbReference>
<dbReference type="PANTHER" id="PTHR36812">
    <property type="entry name" value="NEUROFILAMENT TRIPLET M PROTEIN-LIKE PROTEIN"/>
    <property type="match status" value="1"/>
</dbReference>
<feature type="region of interest" description="Disordered" evidence="1">
    <location>
        <begin position="1378"/>
        <end position="1601"/>
    </location>
</feature>
<feature type="compositionally biased region" description="Polar residues" evidence="1">
    <location>
        <begin position="1470"/>
        <end position="1497"/>
    </location>
</feature>
<feature type="region of interest" description="Disordered" evidence="1">
    <location>
        <begin position="293"/>
        <end position="394"/>
    </location>
</feature>
<proteinExistence type="predicted"/>
<name>A0A5J4W3J2_9EUKA</name>
<reference evidence="3 4" key="1">
    <citation type="submission" date="2019-03" db="EMBL/GenBank/DDBJ databases">
        <title>Single cell metagenomics reveals metabolic interactions within the superorganism composed of flagellate Streblomastix strix and complex community of Bacteroidetes bacteria on its surface.</title>
        <authorList>
            <person name="Treitli S.C."/>
            <person name="Kolisko M."/>
            <person name="Husnik F."/>
            <person name="Keeling P."/>
            <person name="Hampl V."/>
        </authorList>
    </citation>
    <scope>NUCLEOTIDE SEQUENCE [LARGE SCALE GENOMIC DNA]</scope>
    <source>
        <strain evidence="3">ST1C</strain>
    </source>
</reference>
<feature type="compositionally biased region" description="Acidic residues" evidence="1">
    <location>
        <begin position="961"/>
        <end position="971"/>
    </location>
</feature>
<feature type="compositionally biased region" description="Basic and acidic residues" evidence="1">
    <location>
        <begin position="944"/>
        <end position="953"/>
    </location>
</feature>
<feature type="compositionally biased region" description="Low complexity" evidence="1">
    <location>
        <begin position="1498"/>
        <end position="1538"/>
    </location>
</feature>
<dbReference type="Proteomes" id="UP000324800">
    <property type="component" value="Unassembled WGS sequence"/>
</dbReference>
<feature type="compositionally biased region" description="Polar residues" evidence="1">
    <location>
        <begin position="690"/>
        <end position="699"/>
    </location>
</feature>
<evidence type="ECO:0000313" key="4">
    <source>
        <dbReference type="Proteomes" id="UP000324800"/>
    </source>
</evidence>
<feature type="compositionally biased region" description="Basic residues" evidence="1">
    <location>
        <begin position="714"/>
        <end position="724"/>
    </location>
</feature>
<sequence length="1601" mass="186708">MNMSPFMQQQIDSNTPRNNQLPPYQLNVQQLNNNYIAQSPNKQITQLTVNELNNPSQNNLNKININFSKDTNMTQPSIIFNNQSNNLLVNNNNNQILLINKPQQNQFDNQNIQPQSSSFNPFQQTADISEAQQQQLYQQQLLSQQYRLPSPPSNIIHSSSPQSNTQQHSTFQASPNALINYQQQDYLQQTKNDYFQLNTDIQPPSMFITPQNIIPDQSANSFLIQQHPHVSTPQSQSISPSPFPPSTSFSLSSQPSPPFSLPQMDNYPTPPDSEVMMEKQQIQMQEYQVNQYNEQNQQNKQQNENEEETQFPEGLMKEDITKDQNQNDNESMPPGLDFDGNGNENENDMPVYKVDEEDNEEEDDDESESDSDEEEKVKEKERIEKQNQKKLDENLNLQKRKPIYINQELDVTPTIPFTPRQSFQSKDKEQEKEDPNKKFVLTQQSSFAFLVPVIPKYKLIKIDEVIQANRQGDVLFSSNQQNNQINERQYKYGQAINILLQMMSDEKERKENEQLDRAREEEENNAMEQEDKKEEKIQKQKNHQNDLGLPPPYSQTDSLQNKFDNSFINYTNKDTEILPEMELRLIIRDGQLRPGLITGFESNSSFSSRNGGMYNNFDSPGRMKNEQQMNRQGVLYNSYSSLNQIHNLQQSQKDSMQTGDWVRSTDNKRRQQYKKGRGDINMSSRGELGSNYSIHSYTPHQALPNRIDNAWKGQRIKQREKKKKMQNEGNTIDGNQSDEEEYESSEEEDEEEEGEGENINNEQERINQENIAEELSQLKDKIEKEREQKKQEEREQKKQERREKERNDFIDGRTRDIQRSLNRLTPEQFDNVISELIQLLVVSWSEMVRKAEERWKDNERNEDNKEKSVQNKQQQQQKEIERQNERELKCKYEAKERERLLMDKLVRMLYEKGVYEEKFARLHADLSAVLTGQLNQIDEQDEIEKDRNKEKYMKLGGNQGGEEEDDEEEEVNERKDEFEEKRNKQTEKRIKEEKRKRMKGMYKRLYKAPQRNVLLKKLLIQCVNNEFNEEREISKQMALKEKEKKSEKEKEKEKQLEKEQQEKQKEEDEDTRLERLKKLKEEQDQEELHKVRVKGNVIFAGELVNCGVINTKEGSKFLSALWEGTTPGSPNEINMEALALFFTSVGELIQQQYKENMEKNMNAIKKVISGGQLSTRIKFKLQDVLDFYKNGWPKRIASNAYQDRQNQQQKEKEQEKAKEREKEIEREKEQETLKRMLSQQNTNKSSTSQFSYSSQQYSTQKQTPTIPSAPGSVLIPKPGPTQSPPTLYIPQQYSSQQQQSYSSPSVQLSNQQQQAQTQVSLNAFQTYSYPQQQKQQIHKSPPPFNTYTPTPQTQQQSQIAQTPILNSSQLTYSGQKNIFRPQPELPSFGRLEANKADNDREKDKYKDSARREYQNKDKIYPSSSPLNVSLQSTSPDQPLNANSSQNSLSNFIDGRNRNKGRGKDKKDAYKTTSQPTQAQFNYTPTIKSQSSPTNKQPLTQSQTSILNLQSLSQSASIQQSPSQTALDSSQTISLDSSSPQEFTQNTTDDKDIDVRGRDEEEKQNQQKKSPSRERRSQEGKEDDSHQQQHIHILNNLPQQKE</sequence>
<feature type="compositionally biased region" description="Basic and acidic residues" evidence="1">
    <location>
        <begin position="1209"/>
        <end position="1234"/>
    </location>
</feature>
<feature type="region of interest" description="Disordered" evidence="1">
    <location>
        <begin position="784"/>
        <end position="811"/>
    </location>
</feature>
<feature type="compositionally biased region" description="Basic and acidic residues" evidence="1">
    <location>
        <begin position="425"/>
        <end position="436"/>
    </location>
</feature>
<dbReference type="InterPro" id="IPR016024">
    <property type="entry name" value="ARM-type_fold"/>
</dbReference>
<feature type="compositionally biased region" description="Basic and acidic residues" evidence="1">
    <location>
        <begin position="853"/>
        <end position="869"/>
    </location>
</feature>
<feature type="compositionally biased region" description="Basic and acidic residues" evidence="1">
    <location>
        <begin position="375"/>
        <end position="393"/>
    </location>
</feature>
<evidence type="ECO:0000259" key="2">
    <source>
        <dbReference type="Pfam" id="PF02854"/>
    </source>
</evidence>
<feature type="compositionally biased region" description="Basic and acidic residues" evidence="1">
    <location>
        <begin position="529"/>
        <end position="538"/>
    </location>
</feature>
<feature type="compositionally biased region" description="Basic and acidic residues" evidence="1">
    <location>
        <begin position="1547"/>
        <end position="1586"/>
    </location>
</feature>
<dbReference type="SUPFAM" id="SSF48371">
    <property type="entry name" value="ARM repeat"/>
    <property type="match status" value="1"/>
</dbReference>
<dbReference type="InterPro" id="IPR003890">
    <property type="entry name" value="MIF4G-like_typ-3"/>
</dbReference>
<feature type="region of interest" description="Disordered" evidence="1">
    <location>
        <begin position="1"/>
        <end position="22"/>
    </location>
</feature>
<feature type="compositionally biased region" description="Polar residues" evidence="1">
    <location>
        <begin position="1421"/>
        <end position="1437"/>
    </location>
</feature>
<feature type="region of interest" description="Disordered" evidence="1">
    <location>
        <begin position="148"/>
        <end position="170"/>
    </location>
</feature>
<feature type="compositionally biased region" description="Polar residues" evidence="1">
    <location>
        <begin position="649"/>
        <end position="658"/>
    </location>
</feature>
<comment type="caution">
    <text evidence="3">The sequence shown here is derived from an EMBL/GenBank/DDBJ whole genome shotgun (WGS) entry which is preliminary data.</text>
</comment>
<feature type="region of interest" description="Disordered" evidence="1">
    <location>
        <begin position="507"/>
        <end position="560"/>
    </location>
</feature>
<organism evidence="3 4">
    <name type="scientific">Streblomastix strix</name>
    <dbReference type="NCBI Taxonomy" id="222440"/>
    <lineage>
        <taxon>Eukaryota</taxon>
        <taxon>Metamonada</taxon>
        <taxon>Preaxostyla</taxon>
        <taxon>Oxymonadida</taxon>
        <taxon>Streblomastigidae</taxon>
        <taxon>Streblomastix</taxon>
    </lineage>
</organism>
<dbReference type="GO" id="GO:0003723">
    <property type="term" value="F:RNA binding"/>
    <property type="evidence" value="ECO:0007669"/>
    <property type="project" value="InterPro"/>
</dbReference>
<gene>
    <name evidence="3" type="ORF">EZS28_015118</name>
</gene>
<feature type="compositionally biased region" description="Basic and acidic residues" evidence="1">
    <location>
        <begin position="507"/>
        <end position="520"/>
    </location>
</feature>